<evidence type="ECO:0000259" key="1">
    <source>
        <dbReference type="PROSITE" id="PS50943"/>
    </source>
</evidence>
<dbReference type="Pfam" id="PF01381">
    <property type="entry name" value="HTH_3"/>
    <property type="match status" value="1"/>
</dbReference>
<evidence type="ECO:0000313" key="3">
    <source>
        <dbReference type="Proteomes" id="UP000184394"/>
    </source>
</evidence>
<accession>A0A1M7G571</accession>
<dbReference type="SUPFAM" id="SSF47413">
    <property type="entry name" value="lambda repressor-like DNA-binding domains"/>
    <property type="match status" value="1"/>
</dbReference>
<gene>
    <name evidence="2" type="ORF">SAMN04487860_10148</name>
</gene>
<dbReference type="CDD" id="cd00093">
    <property type="entry name" value="HTH_XRE"/>
    <property type="match status" value="1"/>
</dbReference>
<dbReference type="InterPro" id="IPR001387">
    <property type="entry name" value="Cro/C1-type_HTH"/>
</dbReference>
<dbReference type="EMBL" id="FRCT01000001">
    <property type="protein sequence ID" value="SHM11009.1"/>
    <property type="molecule type" value="Genomic_DNA"/>
</dbReference>
<dbReference type="GO" id="GO:0003677">
    <property type="term" value="F:DNA binding"/>
    <property type="evidence" value="ECO:0007669"/>
    <property type="project" value="InterPro"/>
</dbReference>
<proteinExistence type="predicted"/>
<dbReference type="PROSITE" id="PS50943">
    <property type="entry name" value="HTH_CROC1"/>
    <property type="match status" value="1"/>
</dbReference>
<dbReference type="InterPro" id="IPR010982">
    <property type="entry name" value="Lambda_DNA-bd_dom_sf"/>
</dbReference>
<dbReference type="Proteomes" id="UP000184394">
    <property type="component" value="Unassembled WGS sequence"/>
</dbReference>
<organism evidence="2 3">
    <name type="scientific">Ruminococcus flavefaciens</name>
    <dbReference type="NCBI Taxonomy" id="1265"/>
    <lineage>
        <taxon>Bacteria</taxon>
        <taxon>Bacillati</taxon>
        <taxon>Bacillota</taxon>
        <taxon>Clostridia</taxon>
        <taxon>Eubacteriales</taxon>
        <taxon>Oscillospiraceae</taxon>
        <taxon>Ruminococcus</taxon>
    </lineage>
</organism>
<name>A0A1M7G571_RUMFL</name>
<evidence type="ECO:0000313" key="2">
    <source>
        <dbReference type="EMBL" id="SHM11009.1"/>
    </source>
</evidence>
<dbReference type="AlphaFoldDB" id="A0A1M7G571"/>
<protein>
    <submittedName>
        <fullName evidence="2">Helix-turn-helix</fullName>
    </submittedName>
</protein>
<feature type="domain" description="HTH cro/C1-type" evidence="1">
    <location>
        <begin position="22"/>
        <end position="50"/>
    </location>
</feature>
<sequence length="50" mass="5747">MSRSMKISKENEFKYIQLGLNIAYYRKLQGLTQEELAEISGISRSHISAI</sequence>
<dbReference type="Gene3D" id="1.10.260.40">
    <property type="entry name" value="lambda repressor-like DNA-binding domains"/>
    <property type="match status" value="1"/>
</dbReference>
<reference evidence="2 3" key="1">
    <citation type="submission" date="2016-11" db="EMBL/GenBank/DDBJ databases">
        <authorList>
            <person name="Jaros S."/>
            <person name="Januszkiewicz K."/>
            <person name="Wedrychowicz H."/>
        </authorList>
    </citation>
    <scope>NUCLEOTIDE SEQUENCE [LARGE SCALE GENOMIC DNA]</scope>
    <source>
        <strain evidence="2 3">Y1</strain>
    </source>
</reference>
<dbReference type="RefSeq" id="WP_347497168.1">
    <property type="nucleotide sequence ID" value="NZ_FRCT01000001.1"/>
</dbReference>